<dbReference type="Proteomes" id="UP000253083">
    <property type="component" value="Unassembled WGS sequence"/>
</dbReference>
<dbReference type="OrthoDB" id="398435at2"/>
<comment type="similarity">
    <text evidence="1">Belongs to the type-I restriction system S methylase family.</text>
</comment>
<dbReference type="GO" id="GO:0003677">
    <property type="term" value="F:DNA binding"/>
    <property type="evidence" value="ECO:0007669"/>
    <property type="project" value="UniProtKB-KW"/>
</dbReference>
<reference evidence="6 7" key="1">
    <citation type="submission" date="2018-06" db="EMBL/GenBank/DDBJ databases">
        <title>Genomic Encyclopedia of Type Strains, Phase IV (KMG-IV): sequencing the most valuable type-strain genomes for metagenomic binning, comparative biology and taxonomic classification.</title>
        <authorList>
            <person name="Goeker M."/>
        </authorList>
    </citation>
    <scope>NUCLEOTIDE SEQUENCE [LARGE SCALE GENOMIC DNA]</scope>
    <source>
        <strain evidence="6 7">DSM 24032</strain>
    </source>
</reference>
<keyword evidence="3" id="KW-0238">DNA-binding</keyword>
<keyword evidence="4" id="KW-0175">Coiled coil</keyword>
<protein>
    <submittedName>
        <fullName evidence="6">Type I restriction enzyme S subunit</fullName>
    </submittedName>
</protein>
<gene>
    <name evidence="6" type="ORF">DFR28_102179</name>
</gene>
<dbReference type="Pfam" id="PF01420">
    <property type="entry name" value="Methylase_S"/>
    <property type="match status" value="2"/>
</dbReference>
<comment type="caution">
    <text evidence="6">The sequence shown here is derived from an EMBL/GenBank/DDBJ whole genome shotgun (WGS) entry which is preliminary data.</text>
</comment>
<keyword evidence="2" id="KW-0680">Restriction system</keyword>
<evidence type="ECO:0000256" key="3">
    <source>
        <dbReference type="ARBA" id="ARBA00023125"/>
    </source>
</evidence>
<dbReference type="CDD" id="cd17246">
    <property type="entry name" value="RMtype1_S_SonII-TRD2-CR2_like"/>
    <property type="match status" value="1"/>
</dbReference>
<dbReference type="EMBL" id="QNRT01000002">
    <property type="protein sequence ID" value="RBP50767.1"/>
    <property type="molecule type" value="Genomic_DNA"/>
</dbReference>
<accession>A0A395JLP0</accession>
<dbReference type="FunCoup" id="A0A395JLP0">
    <property type="interactions" value="30"/>
</dbReference>
<feature type="domain" description="Type I restriction modification DNA specificity" evidence="5">
    <location>
        <begin position="5"/>
        <end position="175"/>
    </location>
</feature>
<dbReference type="PANTHER" id="PTHR30408:SF12">
    <property type="entry name" value="TYPE I RESTRICTION ENZYME MJAVIII SPECIFICITY SUBUNIT"/>
    <property type="match status" value="1"/>
</dbReference>
<dbReference type="PANTHER" id="PTHR30408">
    <property type="entry name" value="TYPE-1 RESTRICTION ENZYME ECOKI SPECIFICITY PROTEIN"/>
    <property type="match status" value="1"/>
</dbReference>
<evidence type="ECO:0000256" key="1">
    <source>
        <dbReference type="ARBA" id="ARBA00010923"/>
    </source>
</evidence>
<evidence type="ECO:0000313" key="6">
    <source>
        <dbReference type="EMBL" id="RBP50767.1"/>
    </source>
</evidence>
<dbReference type="InterPro" id="IPR044946">
    <property type="entry name" value="Restrct_endonuc_typeI_TRD_sf"/>
</dbReference>
<evidence type="ECO:0000256" key="2">
    <source>
        <dbReference type="ARBA" id="ARBA00022747"/>
    </source>
</evidence>
<keyword evidence="7" id="KW-1185">Reference proteome</keyword>
<evidence type="ECO:0000259" key="5">
    <source>
        <dbReference type="Pfam" id="PF01420"/>
    </source>
</evidence>
<dbReference type="InterPro" id="IPR052021">
    <property type="entry name" value="Type-I_RS_S_subunit"/>
</dbReference>
<organism evidence="6 7">
    <name type="scientific">Arenicella xantha</name>
    <dbReference type="NCBI Taxonomy" id="644221"/>
    <lineage>
        <taxon>Bacteria</taxon>
        <taxon>Pseudomonadati</taxon>
        <taxon>Pseudomonadota</taxon>
        <taxon>Gammaproteobacteria</taxon>
        <taxon>Arenicellales</taxon>
        <taxon>Arenicellaceae</taxon>
        <taxon>Arenicella</taxon>
    </lineage>
</organism>
<evidence type="ECO:0000256" key="4">
    <source>
        <dbReference type="SAM" id="Coils"/>
    </source>
</evidence>
<proteinExistence type="inferred from homology"/>
<sequence length="406" mass="45515">MMDCWPVHNLVDVTDLITCGVAKRPNYVDSGIPFLSAKNVKNGMIIWNGYQYITKQDHDELTKNNKPTRGDILYTRVGSFGEAAIVDSDEEFSVFVSLTLIKPKHDILYNRFLKYYLNSSEVKQLAKSSISGSGVGNLNVGTVRKFPIPLPPIPEQQRIVAILDQAFADIDKARANAEQNLKNARELFDSYLQQVFSQRGEGWVETPLAECLELITYGFTNPMPAVEDGPWMVTAKNVIDGQVDYTTARHTSRDAFENLLTDKSRPRLGDVLLTKDGTLGRLAVVEQTDICVNQSVAVLRPNEKVGSHFLRLLLSSPDYQKKMIGNAGGATIKHIYITRVDKMLVTYPTCHAEQQRIVERVLAFVRQSQRITSIYKEKLTALEELKKSLLQKAFSGELTKSKDIAA</sequence>
<feature type="coiled-coil region" evidence="4">
    <location>
        <begin position="167"/>
        <end position="194"/>
    </location>
</feature>
<dbReference type="AlphaFoldDB" id="A0A395JLP0"/>
<dbReference type="SUPFAM" id="SSF116734">
    <property type="entry name" value="DNA methylase specificity domain"/>
    <property type="match status" value="2"/>
</dbReference>
<dbReference type="GO" id="GO:0009307">
    <property type="term" value="P:DNA restriction-modification system"/>
    <property type="evidence" value="ECO:0007669"/>
    <property type="project" value="UniProtKB-KW"/>
</dbReference>
<evidence type="ECO:0000313" key="7">
    <source>
        <dbReference type="Proteomes" id="UP000253083"/>
    </source>
</evidence>
<dbReference type="InParanoid" id="A0A395JLP0"/>
<dbReference type="InterPro" id="IPR000055">
    <property type="entry name" value="Restrct_endonuc_typeI_TRD"/>
</dbReference>
<dbReference type="Gene3D" id="3.90.220.20">
    <property type="entry name" value="DNA methylase specificity domains"/>
    <property type="match status" value="2"/>
</dbReference>
<feature type="domain" description="Type I restriction modification DNA specificity" evidence="5">
    <location>
        <begin position="229"/>
        <end position="369"/>
    </location>
</feature>
<name>A0A395JLP0_9GAMM</name>